<dbReference type="InterPro" id="IPR018200">
    <property type="entry name" value="USP_CS"/>
</dbReference>
<reference evidence="4" key="1">
    <citation type="submission" date="2016-06" db="UniProtKB">
        <authorList>
            <consortium name="WormBaseParasite"/>
        </authorList>
    </citation>
    <scope>IDENTIFICATION</scope>
</reference>
<name>A0A183KFM0_9TREM</name>
<dbReference type="PROSITE" id="PS00973">
    <property type="entry name" value="USP_2"/>
    <property type="match status" value="1"/>
</dbReference>
<dbReference type="InterPro" id="IPR038765">
    <property type="entry name" value="Papain-like_cys_pep_sf"/>
</dbReference>
<dbReference type="PROSITE" id="PS50235">
    <property type="entry name" value="USP_3"/>
    <property type="match status" value="1"/>
</dbReference>
<proteinExistence type="predicted"/>
<evidence type="ECO:0000259" key="1">
    <source>
        <dbReference type="PROSITE" id="PS50235"/>
    </source>
</evidence>
<dbReference type="STRING" id="6186.A0A183KFM0"/>
<organism evidence="4">
    <name type="scientific">Schistosoma curassoni</name>
    <dbReference type="NCBI Taxonomy" id="6186"/>
    <lineage>
        <taxon>Eukaryota</taxon>
        <taxon>Metazoa</taxon>
        <taxon>Spiralia</taxon>
        <taxon>Lophotrochozoa</taxon>
        <taxon>Platyhelminthes</taxon>
        <taxon>Trematoda</taxon>
        <taxon>Digenea</taxon>
        <taxon>Strigeidida</taxon>
        <taxon>Schistosomatoidea</taxon>
        <taxon>Schistosomatidae</taxon>
        <taxon>Schistosoma</taxon>
    </lineage>
</organism>
<dbReference type="PANTHER" id="PTHR24006">
    <property type="entry name" value="UBIQUITIN CARBOXYL-TERMINAL HYDROLASE"/>
    <property type="match status" value="1"/>
</dbReference>
<gene>
    <name evidence="2" type="ORF">SCUD_LOCUS13815</name>
</gene>
<dbReference type="AlphaFoldDB" id="A0A183KFM0"/>
<evidence type="ECO:0000313" key="2">
    <source>
        <dbReference type="EMBL" id="VDP54179.1"/>
    </source>
</evidence>
<reference evidence="2 3" key="2">
    <citation type="submission" date="2018-11" db="EMBL/GenBank/DDBJ databases">
        <authorList>
            <consortium name="Pathogen Informatics"/>
        </authorList>
    </citation>
    <scope>NUCLEOTIDE SEQUENCE [LARGE SCALE GENOMIC DNA]</scope>
    <source>
        <strain evidence="2">Dakar</strain>
        <strain evidence="3">Dakar, Senegal</strain>
    </source>
</reference>
<sequence>MNSVLQQLFMQPGVPETLLAITDTDDTDEKNILFQTQQKMRKEPFFQTLYQGIFLDSKFCDECDHRYDREEVFSAINLAVKANDLHEALNQFVRGEVLEGDNAYYCERCCVKRRAVKRLSIHSLPPVLCLHLKRFDFDWDRQIPIKFSHYFKFPRQLDMSPYLTGSTLKFRSSAFFSSHSSTSALLQREAKEATFAPSAANKRPNDNDITDFTELNTTDEIVNVENPVTFSNSPLSSPTYSTDQLYDDSDKIINTTNMTTDELTNMNSSNTLTNTSTLNISLSSTLDNQKKHGNLYKLIGIVVHSGQANSGHYYSFIKDRRHCKGHQFNSMNAYQNTEQLFSSSVIDQHSDEFAQNVTKSNLETISEIKNEVDNGQINTNNTTTNSSDINNNKNKLLITDHEIQDTEHWYRFNDTYVEPIELTDDLLEHECFGGTYKVTGNDGLFCKI</sequence>
<dbReference type="InterPro" id="IPR028889">
    <property type="entry name" value="USP"/>
</dbReference>
<feature type="domain" description="USP" evidence="1">
    <location>
        <begin position="1"/>
        <end position="439"/>
    </location>
</feature>
<dbReference type="GO" id="GO:0005634">
    <property type="term" value="C:nucleus"/>
    <property type="evidence" value="ECO:0007669"/>
    <property type="project" value="TreeGrafter"/>
</dbReference>
<dbReference type="InterPro" id="IPR001394">
    <property type="entry name" value="Peptidase_C19_UCH"/>
</dbReference>
<dbReference type="Gene3D" id="3.90.70.10">
    <property type="entry name" value="Cysteine proteinases"/>
    <property type="match status" value="2"/>
</dbReference>
<dbReference type="GO" id="GO:0016579">
    <property type="term" value="P:protein deubiquitination"/>
    <property type="evidence" value="ECO:0007669"/>
    <property type="project" value="InterPro"/>
</dbReference>
<accession>A0A183KFM0</accession>
<dbReference type="Proteomes" id="UP000279833">
    <property type="component" value="Unassembled WGS sequence"/>
</dbReference>
<dbReference type="SUPFAM" id="SSF54001">
    <property type="entry name" value="Cysteine proteinases"/>
    <property type="match status" value="1"/>
</dbReference>
<dbReference type="GO" id="GO:0005829">
    <property type="term" value="C:cytosol"/>
    <property type="evidence" value="ECO:0007669"/>
    <property type="project" value="TreeGrafter"/>
</dbReference>
<dbReference type="Pfam" id="PF00443">
    <property type="entry name" value="UCH"/>
    <property type="match status" value="1"/>
</dbReference>
<dbReference type="WBParaSite" id="SCUD_0001381801-mRNA-1">
    <property type="protein sequence ID" value="SCUD_0001381801-mRNA-1"/>
    <property type="gene ID" value="SCUD_0001381801"/>
</dbReference>
<dbReference type="PANTHER" id="PTHR24006:SF943">
    <property type="entry name" value="UBIQUITIN CARBOXYL-TERMINAL HYDROLASE PUF"/>
    <property type="match status" value="1"/>
</dbReference>
<protein>
    <submittedName>
        <fullName evidence="4">USP domain-containing protein</fullName>
    </submittedName>
</protein>
<dbReference type="InterPro" id="IPR050164">
    <property type="entry name" value="Peptidase_C19"/>
</dbReference>
<evidence type="ECO:0000313" key="4">
    <source>
        <dbReference type="WBParaSite" id="SCUD_0001381801-mRNA-1"/>
    </source>
</evidence>
<dbReference type="GO" id="GO:0004843">
    <property type="term" value="F:cysteine-type deubiquitinase activity"/>
    <property type="evidence" value="ECO:0007669"/>
    <property type="project" value="InterPro"/>
</dbReference>
<keyword evidence="3" id="KW-1185">Reference proteome</keyword>
<evidence type="ECO:0000313" key="3">
    <source>
        <dbReference type="Proteomes" id="UP000279833"/>
    </source>
</evidence>
<dbReference type="EMBL" id="UZAK01036171">
    <property type="protein sequence ID" value="VDP54179.1"/>
    <property type="molecule type" value="Genomic_DNA"/>
</dbReference>